<feature type="transmembrane region" description="Helical" evidence="1">
    <location>
        <begin position="211"/>
        <end position="227"/>
    </location>
</feature>
<keyword evidence="1" id="KW-0472">Membrane</keyword>
<dbReference type="Pfam" id="PF20151">
    <property type="entry name" value="DUF6533"/>
    <property type="match status" value="1"/>
</dbReference>
<accession>A0A4Y9YTE6</accession>
<gene>
    <name evidence="3" type="ORF">EVG20_g5395</name>
</gene>
<dbReference type="EMBL" id="SEOQ01000317">
    <property type="protein sequence ID" value="TFY65694.1"/>
    <property type="molecule type" value="Genomic_DNA"/>
</dbReference>
<comment type="caution">
    <text evidence="3">The sequence shown here is derived from an EMBL/GenBank/DDBJ whole genome shotgun (WGS) entry which is preliminary data.</text>
</comment>
<keyword evidence="4" id="KW-1185">Reference proteome</keyword>
<evidence type="ECO:0000313" key="3">
    <source>
        <dbReference type="EMBL" id="TFY65694.1"/>
    </source>
</evidence>
<keyword evidence="1" id="KW-1133">Transmembrane helix</keyword>
<name>A0A4Y9YTE6_9AGAM</name>
<dbReference type="OrthoDB" id="3242376at2759"/>
<reference evidence="3 4" key="1">
    <citation type="submission" date="2019-02" db="EMBL/GenBank/DDBJ databases">
        <title>Genome sequencing of the rare red list fungi Dentipellis fragilis.</title>
        <authorList>
            <person name="Buettner E."/>
            <person name="Kellner H."/>
        </authorList>
    </citation>
    <scope>NUCLEOTIDE SEQUENCE [LARGE SCALE GENOMIC DNA]</scope>
    <source>
        <strain evidence="3 4">DSM 105465</strain>
    </source>
</reference>
<proteinExistence type="predicted"/>
<dbReference type="InterPro" id="IPR045340">
    <property type="entry name" value="DUF6533"/>
</dbReference>
<feature type="transmembrane region" description="Helical" evidence="1">
    <location>
        <begin position="239"/>
        <end position="258"/>
    </location>
</feature>
<feature type="transmembrane region" description="Helical" evidence="1">
    <location>
        <begin position="330"/>
        <end position="351"/>
    </location>
</feature>
<protein>
    <recommendedName>
        <fullName evidence="2">DUF6533 domain-containing protein</fullName>
    </recommendedName>
</protein>
<sequence length="409" mass="45225">MVRARGPQTPRRFPHRLRVHLQVSMMFSTFGKLRIASTIDHCPVVYDSTTLIFMTTSTHISITSTVGSNAHLLGNRGTSATVLRGSGALWDAVKLLRSMNDLSSRLLRPPTPNPTNRSMDAAAANRIVVALQQNRIVTYFDLNAGVLLLYDHFLTLPDEIDMIWRSDWNIIKVVFLLSRYIAICNTGIGFYHQFGYSLSNSICSDLHTTNGWLIMCNIGMSEIVLIYRTYAVWGKRKSFAYALGLLLCAALIIQIVYVEKALRTMETLPISSILPESQGCFVLRMDKILFVGWSSILGVETIIVGLTFIKALQELRHVSSPLLNLIFRDSALAYTALLVSSVANVLVILLGQPGSTYLLSGTQHALHVVLISRIVLNIRRSALCGAVASNMEEIELQQTVSAFEAAPGP</sequence>
<feature type="transmembrane region" description="Helical" evidence="1">
    <location>
        <begin position="288"/>
        <end position="309"/>
    </location>
</feature>
<feature type="domain" description="DUF6533" evidence="2">
    <location>
        <begin position="146"/>
        <end position="183"/>
    </location>
</feature>
<dbReference type="Proteomes" id="UP000298327">
    <property type="component" value="Unassembled WGS sequence"/>
</dbReference>
<dbReference type="AlphaFoldDB" id="A0A4Y9YTE6"/>
<evidence type="ECO:0000256" key="1">
    <source>
        <dbReference type="SAM" id="Phobius"/>
    </source>
</evidence>
<evidence type="ECO:0000259" key="2">
    <source>
        <dbReference type="Pfam" id="PF20151"/>
    </source>
</evidence>
<keyword evidence="1" id="KW-0812">Transmembrane</keyword>
<feature type="transmembrane region" description="Helical" evidence="1">
    <location>
        <begin position="170"/>
        <end position="191"/>
    </location>
</feature>
<organism evidence="3 4">
    <name type="scientific">Dentipellis fragilis</name>
    <dbReference type="NCBI Taxonomy" id="205917"/>
    <lineage>
        <taxon>Eukaryota</taxon>
        <taxon>Fungi</taxon>
        <taxon>Dikarya</taxon>
        <taxon>Basidiomycota</taxon>
        <taxon>Agaricomycotina</taxon>
        <taxon>Agaricomycetes</taxon>
        <taxon>Russulales</taxon>
        <taxon>Hericiaceae</taxon>
        <taxon>Dentipellis</taxon>
    </lineage>
</organism>
<evidence type="ECO:0000313" key="4">
    <source>
        <dbReference type="Proteomes" id="UP000298327"/>
    </source>
</evidence>